<dbReference type="GO" id="GO:0009164">
    <property type="term" value="P:nucleoside catabolic process"/>
    <property type="evidence" value="ECO:0007669"/>
    <property type="project" value="InterPro"/>
</dbReference>
<evidence type="ECO:0000313" key="7">
    <source>
        <dbReference type="EMBL" id="NWO22954.1"/>
    </source>
</evidence>
<comment type="caution">
    <text evidence="7">The sequence shown here is derived from an EMBL/GenBank/DDBJ whole genome shotgun (WGS) entry which is preliminary data.</text>
</comment>
<keyword evidence="4 7" id="KW-0378">Hydrolase</keyword>
<dbReference type="CDD" id="cd09008">
    <property type="entry name" value="MTAN"/>
    <property type="match status" value="1"/>
</dbReference>
<organism evidence="7 8">
    <name type="scientific">Mogibacterium timidum</name>
    <dbReference type="NCBI Taxonomy" id="35519"/>
    <lineage>
        <taxon>Bacteria</taxon>
        <taxon>Bacillati</taxon>
        <taxon>Bacillota</taxon>
        <taxon>Clostridia</taxon>
        <taxon>Peptostreptococcales</taxon>
        <taxon>Anaerovoracaceae</taxon>
        <taxon>Mogibacterium</taxon>
    </lineage>
</organism>
<keyword evidence="7" id="KW-0326">Glycosidase</keyword>
<dbReference type="EC" id="3.2.2.9" evidence="2"/>
<evidence type="ECO:0000256" key="2">
    <source>
        <dbReference type="ARBA" id="ARBA00011974"/>
    </source>
</evidence>
<evidence type="ECO:0000256" key="4">
    <source>
        <dbReference type="ARBA" id="ARBA00022801"/>
    </source>
</evidence>
<dbReference type="RefSeq" id="WP_051426971.1">
    <property type="nucleotide sequence ID" value="NZ_CAJPUB010000004.1"/>
</dbReference>
<gene>
    <name evidence="7" type="ORF">HW270_02520</name>
</gene>
<dbReference type="GO" id="GO:0008930">
    <property type="term" value="F:methylthioadenosine nucleosidase activity"/>
    <property type="evidence" value="ECO:0007669"/>
    <property type="project" value="InterPro"/>
</dbReference>
<dbReference type="AlphaFoldDB" id="A0A7Y9B0B1"/>
<keyword evidence="3" id="KW-0028">Amino-acid biosynthesis</keyword>
<dbReference type="NCBIfam" id="TIGR01704">
    <property type="entry name" value="MTA_SAH-Nsdase"/>
    <property type="match status" value="1"/>
</dbReference>
<dbReference type="EMBL" id="JABXYR010000001">
    <property type="protein sequence ID" value="NWO22954.1"/>
    <property type="molecule type" value="Genomic_DNA"/>
</dbReference>
<dbReference type="Proteomes" id="UP000526307">
    <property type="component" value="Unassembled WGS sequence"/>
</dbReference>
<accession>A0A7Y9B0B1</accession>
<dbReference type="Gene3D" id="3.40.50.1580">
    <property type="entry name" value="Nucleoside phosphorylase domain"/>
    <property type="match status" value="1"/>
</dbReference>
<proteinExistence type="predicted"/>
<dbReference type="InterPro" id="IPR000845">
    <property type="entry name" value="Nucleoside_phosphorylase_d"/>
</dbReference>
<dbReference type="UniPathway" id="UPA00904">
    <property type="reaction ID" value="UER00871"/>
</dbReference>
<dbReference type="GO" id="GO:0008782">
    <property type="term" value="F:adenosylhomocysteine nucleosidase activity"/>
    <property type="evidence" value="ECO:0007669"/>
    <property type="project" value="UniProtKB-EC"/>
</dbReference>
<evidence type="ECO:0000259" key="6">
    <source>
        <dbReference type="Pfam" id="PF01048"/>
    </source>
</evidence>
<reference evidence="7 8" key="1">
    <citation type="submission" date="2020-06" db="EMBL/GenBank/DDBJ databases">
        <title>Mogibacterium timidum strain W9173 genomic sequence.</title>
        <authorList>
            <person name="Wade W.G."/>
            <person name="Johnston C.D."/>
            <person name="Chen T."/>
            <person name="Dewhirst F.E."/>
        </authorList>
    </citation>
    <scope>NUCLEOTIDE SEQUENCE [LARGE SCALE GENOMIC DNA]</scope>
    <source>
        <strain evidence="7 8">W9173</strain>
    </source>
</reference>
<dbReference type="InterPro" id="IPR035994">
    <property type="entry name" value="Nucleoside_phosphorylase_sf"/>
</dbReference>
<protein>
    <recommendedName>
        <fullName evidence="2">adenosylhomocysteine nucleosidase</fullName>
        <ecNumber evidence="2">3.2.2.9</ecNumber>
    </recommendedName>
</protein>
<dbReference type="GO" id="GO:0019284">
    <property type="term" value="P:L-methionine salvage from S-adenosylmethionine"/>
    <property type="evidence" value="ECO:0007669"/>
    <property type="project" value="TreeGrafter"/>
</dbReference>
<dbReference type="PANTHER" id="PTHR46832:SF1">
    <property type="entry name" value="5'-METHYLTHIOADENOSINE_S-ADENOSYLHOMOCYSTEINE NUCLEOSIDASE"/>
    <property type="match status" value="1"/>
</dbReference>
<dbReference type="GO" id="GO:0005829">
    <property type="term" value="C:cytosol"/>
    <property type="evidence" value="ECO:0007669"/>
    <property type="project" value="TreeGrafter"/>
</dbReference>
<dbReference type="SUPFAM" id="SSF53167">
    <property type="entry name" value="Purine and uridine phosphorylases"/>
    <property type="match status" value="1"/>
</dbReference>
<evidence type="ECO:0000256" key="3">
    <source>
        <dbReference type="ARBA" id="ARBA00022605"/>
    </source>
</evidence>
<keyword evidence="5" id="KW-0486">Methionine biosynthesis</keyword>
<sequence length="264" mass="27992">MTIKDKSIGAAFCDAAAVIGGNAKLGIVCAMDVEMQGLLDAMRGVSVEEIYGFKFYEGVLEHTKVVLVRCGIGKVNAARGTQLMIDKYKPSYIINSGVAGALNVELRPMDIVVGNDFVQHDFDLTPLGYAKGNLATGDRSKPTVVKADEQMVALLTEVSRDISGRHEEAGTVTVGRIVSGDQFINTPELKAALRDDFGGDAAEMEGAVLAYVAGCAGVPCAVLRVISDMADGTGNESYRVFEQKASKLSAEIIIELVKLAPSQN</sequence>
<evidence type="ECO:0000256" key="1">
    <source>
        <dbReference type="ARBA" id="ARBA00004945"/>
    </source>
</evidence>
<dbReference type="GO" id="GO:0019509">
    <property type="term" value="P:L-methionine salvage from methylthioadenosine"/>
    <property type="evidence" value="ECO:0007669"/>
    <property type="project" value="UniProtKB-UniPathway"/>
</dbReference>
<evidence type="ECO:0000256" key="5">
    <source>
        <dbReference type="ARBA" id="ARBA00023167"/>
    </source>
</evidence>
<name>A0A7Y9B0B1_9FIRM</name>
<dbReference type="InterPro" id="IPR010049">
    <property type="entry name" value="MTA_SAH_Nsdase"/>
</dbReference>
<feature type="domain" description="Nucleoside phosphorylase" evidence="6">
    <location>
        <begin position="24"/>
        <end position="257"/>
    </location>
</feature>
<dbReference type="Pfam" id="PF01048">
    <property type="entry name" value="PNP_UDP_1"/>
    <property type="match status" value="1"/>
</dbReference>
<evidence type="ECO:0000313" key="8">
    <source>
        <dbReference type="Proteomes" id="UP000526307"/>
    </source>
</evidence>
<dbReference type="PANTHER" id="PTHR46832">
    <property type="entry name" value="5'-METHYLTHIOADENOSINE/S-ADENOSYLHOMOCYSTEINE NUCLEOSIDASE"/>
    <property type="match status" value="1"/>
</dbReference>
<comment type="pathway">
    <text evidence="1">Amino-acid biosynthesis; L-methionine biosynthesis via salvage pathway; S-methyl-5-thio-alpha-D-ribose 1-phosphate from S-methyl-5'-thioadenosine (hydrolase route): step 1/2.</text>
</comment>
<dbReference type="NCBIfam" id="NF004079">
    <property type="entry name" value="PRK05584.1"/>
    <property type="match status" value="1"/>
</dbReference>
<keyword evidence="8" id="KW-1185">Reference proteome</keyword>